<evidence type="ECO:0000256" key="1">
    <source>
        <dbReference type="SAM" id="MobiDB-lite"/>
    </source>
</evidence>
<protein>
    <submittedName>
        <fullName evidence="2">Uncharacterized protein</fullName>
    </submittedName>
</protein>
<evidence type="ECO:0000313" key="3">
    <source>
        <dbReference type="Proteomes" id="UP001346869"/>
    </source>
</evidence>
<dbReference type="AlphaFoldDB" id="A0AAN7WZ91"/>
<sequence length="120" mass="13373">MRRGMPLTSGDSSGRRRYSSWLRQQQRRQHSHPPSLHLSPCFSTSAFPLPIRPRFDDGSTPTQLLPAPCSVSSLPQKYKPLLVPLTPSACSHPHNTRLGEGTEAYGVSWKSGWSSLEVMM</sequence>
<reference evidence="2 3" key="2">
    <citation type="journal article" date="2023" name="Mol. Biol. Evol.">
        <title>Genomics of Secondarily Temperate Adaptation in the Only Non-Antarctic Icefish.</title>
        <authorList>
            <person name="Rivera-Colon A.G."/>
            <person name="Rayamajhi N."/>
            <person name="Minhas B.F."/>
            <person name="Madrigal G."/>
            <person name="Bilyk K.T."/>
            <person name="Yoon V."/>
            <person name="Hune M."/>
            <person name="Gregory S."/>
            <person name="Cheng C.H.C."/>
            <person name="Catchen J.M."/>
        </authorList>
    </citation>
    <scope>NUCLEOTIDE SEQUENCE [LARGE SCALE GENOMIC DNA]</scope>
    <source>
        <strain evidence="2">JMC-PN-2008</strain>
    </source>
</reference>
<accession>A0AAN7WZ91</accession>
<dbReference type="Proteomes" id="UP001346869">
    <property type="component" value="Unassembled WGS sequence"/>
</dbReference>
<gene>
    <name evidence="2" type="ORF">PBY51_001889</name>
</gene>
<keyword evidence="3" id="KW-1185">Reference proteome</keyword>
<reference evidence="2 3" key="1">
    <citation type="journal article" date="2023" name="Genes (Basel)">
        <title>Chromosome-Level Genome Assembly and Circadian Gene Repertoire of the Patagonia Blennie Eleginops maclovinus-The Closest Ancestral Proxy of Antarctic Cryonotothenioids.</title>
        <authorList>
            <person name="Cheng C.C."/>
            <person name="Rivera-Colon A.G."/>
            <person name="Minhas B.F."/>
            <person name="Wilson L."/>
            <person name="Rayamajhi N."/>
            <person name="Vargas-Chacoff L."/>
            <person name="Catchen J.M."/>
        </authorList>
    </citation>
    <scope>NUCLEOTIDE SEQUENCE [LARGE SCALE GENOMIC DNA]</scope>
    <source>
        <strain evidence="2">JMC-PN-2008</strain>
    </source>
</reference>
<proteinExistence type="predicted"/>
<name>A0AAN7WZ91_ELEMC</name>
<organism evidence="2 3">
    <name type="scientific">Eleginops maclovinus</name>
    <name type="common">Patagonian blennie</name>
    <name type="synonym">Eleginus maclovinus</name>
    <dbReference type="NCBI Taxonomy" id="56733"/>
    <lineage>
        <taxon>Eukaryota</taxon>
        <taxon>Metazoa</taxon>
        <taxon>Chordata</taxon>
        <taxon>Craniata</taxon>
        <taxon>Vertebrata</taxon>
        <taxon>Euteleostomi</taxon>
        <taxon>Actinopterygii</taxon>
        <taxon>Neopterygii</taxon>
        <taxon>Teleostei</taxon>
        <taxon>Neoteleostei</taxon>
        <taxon>Acanthomorphata</taxon>
        <taxon>Eupercaria</taxon>
        <taxon>Perciformes</taxon>
        <taxon>Notothenioidei</taxon>
        <taxon>Eleginopidae</taxon>
        <taxon>Eleginops</taxon>
    </lineage>
</organism>
<feature type="region of interest" description="Disordered" evidence="1">
    <location>
        <begin position="1"/>
        <end position="39"/>
    </location>
</feature>
<dbReference type="EMBL" id="JAUZQC010000022">
    <property type="protein sequence ID" value="KAK5851064.1"/>
    <property type="molecule type" value="Genomic_DNA"/>
</dbReference>
<comment type="caution">
    <text evidence="2">The sequence shown here is derived from an EMBL/GenBank/DDBJ whole genome shotgun (WGS) entry which is preliminary data.</text>
</comment>
<evidence type="ECO:0000313" key="2">
    <source>
        <dbReference type="EMBL" id="KAK5851064.1"/>
    </source>
</evidence>